<evidence type="ECO:0000256" key="6">
    <source>
        <dbReference type="SAM" id="Coils"/>
    </source>
</evidence>
<keyword evidence="2" id="KW-0677">Repeat</keyword>
<dbReference type="InterPro" id="IPR032675">
    <property type="entry name" value="LRR_dom_sf"/>
</dbReference>
<dbReference type="InterPro" id="IPR002182">
    <property type="entry name" value="NB-ARC"/>
</dbReference>
<dbReference type="InterPro" id="IPR041118">
    <property type="entry name" value="Rx_N"/>
</dbReference>
<proteinExistence type="predicted"/>
<dbReference type="Gene3D" id="1.20.5.4130">
    <property type="match status" value="1"/>
</dbReference>
<evidence type="ECO:0000256" key="3">
    <source>
        <dbReference type="ARBA" id="ARBA00022741"/>
    </source>
</evidence>
<dbReference type="EMBL" id="RDQH01000329">
    <property type="protein sequence ID" value="RXI03834.1"/>
    <property type="molecule type" value="Genomic_DNA"/>
</dbReference>
<dbReference type="GO" id="GO:0051707">
    <property type="term" value="P:response to other organism"/>
    <property type="evidence" value="ECO:0007669"/>
    <property type="project" value="UniProtKB-ARBA"/>
</dbReference>
<keyword evidence="5" id="KW-0067">ATP-binding</keyword>
<dbReference type="SUPFAM" id="SSF52540">
    <property type="entry name" value="P-loop containing nucleoside triphosphate hydrolases"/>
    <property type="match status" value="1"/>
</dbReference>
<keyword evidence="3" id="KW-0547">Nucleotide-binding</keyword>
<dbReference type="InterPro" id="IPR027417">
    <property type="entry name" value="P-loop_NTPase"/>
</dbReference>
<sequence>MALVGEALLSGSIKLLCDKIASGQFMDFFRARRLNHSLMDKLKVTLMTLHAVLDDAEEKQIVNAAVAMWLDELKDAVFDAQDLVDEMDTEALRRKVKDQTKQTQVCNFLSTSLSPFNYKGMNGRIKDLFQRLEHLAEQRNRLDLREGVGRKVSQRTPTTSVVEEGFCPYGRDTDKEKLKTLLLPSDNESSSNFSVVPIVGMGGVGKTTLAQLLYNDEQVKEHFDIHAWVCVSEQYDALRVIKTLTFVLGKSTGSNIGELRELSHLRGKISILNLQNVVGAFDALLRDKKDLNEVELAWGYEVSNDFVKKKHVLERLQPPVNLVKLTIKWYGGTSFPNWVGDSSFSNLQVMRLSGCSDCSSLPPVGRLPALKELYVGGMTSITSVGVEFYGGNQPFQSLEKLEFVYMPKWEEWLPSPSGGESPDFPRLKELILDQCPKLRGYLPTHLPSLVNLGVYRSNVLHWSMETLPSLQKLDIDIVGGKEWLPQMVRNSNCLQSMTLSFCSSLLSLPTNGLPTTLTSLRISYCKKLEFLSEMMAKLTSLQSLRLSNSCDSLSSFPLGIFPKLSSLEICSCRNLKSLSVEGGADENLSRLNSLRIETCPNLVAFPDGGLPTPNLTSFYVSGCKSLKLLPDRMHTLTALQELSISCLPNVVSFAQGGLPPNLQSLSISDCNRLRPSVEWGLQGLVSLRQFRVSRESKDLLETLLNEQLLPASLHTLQISSVWNLKSLAGKGLEHLTSLQHLQIEWCGSLKFLPKEGFPASLSYLNIRRCPSLKKRYLKKRYENVARIPCVKIDGEVNIL</sequence>
<dbReference type="GO" id="GO:0005524">
    <property type="term" value="F:ATP binding"/>
    <property type="evidence" value="ECO:0007669"/>
    <property type="project" value="UniProtKB-KW"/>
</dbReference>
<dbReference type="Pfam" id="PF25019">
    <property type="entry name" value="LRR_R13L1-DRL21"/>
    <property type="match status" value="1"/>
</dbReference>
<evidence type="ECO:0000259" key="7">
    <source>
        <dbReference type="Pfam" id="PF00931"/>
    </source>
</evidence>
<evidence type="ECO:0000256" key="1">
    <source>
        <dbReference type="ARBA" id="ARBA00022614"/>
    </source>
</evidence>
<feature type="domain" description="NB-ARC" evidence="7">
    <location>
        <begin position="172"/>
        <end position="254"/>
    </location>
</feature>
<dbReference type="AlphaFoldDB" id="A0A498KBT2"/>
<organism evidence="10 11">
    <name type="scientific">Malus domestica</name>
    <name type="common">Apple</name>
    <name type="synonym">Pyrus malus</name>
    <dbReference type="NCBI Taxonomy" id="3750"/>
    <lineage>
        <taxon>Eukaryota</taxon>
        <taxon>Viridiplantae</taxon>
        <taxon>Streptophyta</taxon>
        <taxon>Embryophyta</taxon>
        <taxon>Tracheophyta</taxon>
        <taxon>Spermatophyta</taxon>
        <taxon>Magnoliopsida</taxon>
        <taxon>eudicotyledons</taxon>
        <taxon>Gunneridae</taxon>
        <taxon>Pentapetalae</taxon>
        <taxon>rosids</taxon>
        <taxon>fabids</taxon>
        <taxon>Rosales</taxon>
        <taxon>Rosaceae</taxon>
        <taxon>Amygdaloideae</taxon>
        <taxon>Maleae</taxon>
        <taxon>Malus</taxon>
    </lineage>
</organism>
<dbReference type="PANTHER" id="PTHR36766">
    <property type="entry name" value="PLANT BROAD-SPECTRUM MILDEW RESISTANCE PROTEIN RPW8"/>
    <property type="match status" value="1"/>
</dbReference>
<evidence type="ECO:0000259" key="9">
    <source>
        <dbReference type="Pfam" id="PF25019"/>
    </source>
</evidence>
<keyword evidence="1" id="KW-0433">Leucine-rich repeat</keyword>
<accession>A0A498KBT2</accession>
<evidence type="ECO:0000259" key="8">
    <source>
        <dbReference type="Pfam" id="PF18052"/>
    </source>
</evidence>
<keyword evidence="11" id="KW-1185">Reference proteome</keyword>
<dbReference type="GO" id="GO:0043531">
    <property type="term" value="F:ADP binding"/>
    <property type="evidence" value="ECO:0007669"/>
    <property type="project" value="InterPro"/>
</dbReference>
<keyword evidence="6" id="KW-0175">Coiled coil</keyword>
<evidence type="ECO:0008006" key="12">
    <source>
        <dbReference type="Google" id="ProtNLM"/>
    </source>
</evidence>
<dbReference type="Gene3D" id="3.80.10.10">
    <property type="entry name" value="Ribonuclease Inhibitor"/>
    <property type="match status" value="3"/>
</dbReference>
<dbReference type="PANTHER" id="PTHR36766:SF40">
    <property type="entry name" value="DISEASE RESISTANCE PROTEIN RGA3"/>
    <property type="match status" value="1"/>
</dbReference>
<dbReference type="GO" id="GO:0006952">
    <property type="term" value="P:defense response"/>
    <property type="evidence" value="ECO:0007669"/>
    <property type="project" value="UniProtKB-KW"/>
</dbReference>
<dbReference type="Pfam" id="PF18052">
    <property type="entry name" value="Rx_N"/>
    <property type="match status" value="1"/>
</dbReference>
<name>A0A498KBT2_MALDO</name>
<evidence type="ECO:0000256" key="2">
    <source>
        <dbReference type="ARBA" id="ARBA00022737"/>
    </source>
</evidence>
<dbReference type="Gene3D" id="3.40.50.300">
    <property type="entry name" value="P-loop containing nucleotide triphosphate hydrolases"/>
    <property type="match status" value="1"/>
</dbReference>
<gene>
    <name evidence="10" type="ORF">DVH24_038108</name>
</gene>
<reference evidence="10 11" key="1">
    <citation type="submission" date="2018-10" db="EMBL/GenBank/DDBJ databases">
        <title>A high-quality apple genome assembly.</title>
        <authorList>
            <person name="Hu J."/>
        </authorList>
    </citation>
    <scope>NUCLEOTIDE SEQUENCE [LARGE SCALE GENOMIC DNA]</scope>
    <source>
        <strain evidence="11">cv. HFTH1</strain>
        <tissue evidence="10">Young leaf</tissue>
    </source>
</reference>
<comment type="caution">
    <text evidence="10">The sequence shown here is derived from an EMBL/GenBank/DDBJ whole genome shotgun (WGS) entry which is preliminary data.</text>
</comment>
<evidence type="ECO:0000313" key="10">
    <source>
        <dbReference type="EMBL" id="RXI03834.1"/>
    </source>
</evidence>
<evidence type="ECO:0000256" key="5">
    <source>
        <dbReference type="ARBA" id="ARBA00022840"/>
    </source>
</evidence>
<dbReference type="Pfam" id="PF00931">
    <property type="entry name" value="NB-ARC"/>
    <property type="match status" value="1"/>
</dbReference>
<feature type="domain" description="Disease resistance N-terminal" evidence="8">
    <location>
        <begin position="35"/>
        <end position="101"/>
    </location>
</feature>
<feature type="coiled-coil region" evidence="6">
    <location>
        <begin position="39"/>
        <end position="90"/>
    </location>
</feature>
<feature type="domain" description="R13L1/DRL21-like LRR repeat region" evidence="9">
    <location>
        <begin position="256"/>
        <end position="378"/>
    </location>
</feature>
<dbReference type="SUPFAM" id="SSF52058">
    <property type="entry name" value="L domain-like"/>
    <property type="match status" value="2"/>
</dbReference>
<keyword evidence="4" id="KW-0611">Plant defense</keyword>
<evidence type="ECO:0000313" key="11">
    <source>
        <dbReference type="Proteomes" id="UP000290289"/>
    </source>
</evidence>
<evidence type="ECO:0000256" key="4">
    <source>
        <dbReference type="ARBA" id="ARBA00022821"/>
    </source>
</evidence>
<dbReference type="PRINTS" id="PR00364">
    <property type="entry name" value="DISEASERSIST"/>
</dbReference>
<dbReference type="InterPro" id="IPR056789">
    <property type="entry name" value="LRR_R13L1-DRL21"/>
</dbReference>
<protein>
    <recommendedName>
        <fullName evidence="12">Rx N-terminal domain-containing protein</fullName>
    </recommendedName>
</protein>
<dbReference type="Proteomes" id="UP000290289">
    <property type="component" value="Chromosome 3"/>
</dbReference>